<evidence type="ECO:0000313" key="9">
    <source>
        <dbReference type="EMBL" id="RAU21927.1"/>
    </source>
</evidence>
<dbReference type="InterPro" id="IPR003660">
    <property type="entry name" value="HAMP_dom"/>
</dbReference>
<dbReference type="RefSeq" id="WP_112144778.1">
    <property type="nucleotide sequence ID" value="NZ_PGTO01000007.1"/>
</dbReference>
<evidence type="ECO:0000256" key="6">
    <source>
        <dbReference type="SAM" id="Phobius"/>
    </source>
</evidence>
<evidence type="ECO:0000259" key="8">
    <source>
        <dbReference type="PROSITE" id="PS50885"/>
    </source>
</evidence>
<evidence type="ECO:0000256" key="1">
    <source>
        <dbReference type="ARBA" id="ARBA00004651"/>
    </source>
</evidence>
<evidence type="ECO:0000256" key="2">
    <source>
        <dbReference type="ARBA" id="ARBA00022475"/>
    </source>
</evidence>
<evidence type="ECO:0000256" key="5">
    <source>
        <dbReference type="ARBA" id="ARBA00023136"/>
    </source>
</evidence>
<dbReference type="InterPro" id="IPR029787">
    <property type="entry name" value="Nucleotide_cyclase"/>
</dbReference>
<evidence type="ECO:0000313" key="10">
    <source>
        <dbReference type="Proteomes" id="UP000251075"/>
    </source>
</evidence>
<keyword evidence="2" id="KW-1003">Cell membrane</keyword>
<dbReference type="Pfam" id="PF00211">
    <property type="entry name" value="Guanylate_cyc"/>
    <property type="match status" value="1"/>
</dbReference>
<name>A0A364NYD7_9PROT</name>
<dbReference type="PROSITE" id="PS50125">
    <property type="entry name" value="GUANYLATE_CYCLASE_2"/>
    <property type="match status" value="1"/>
</dbReference>
<dbReference type="GO" id="GO:0006171">
    <property type="term" value="P:cAMP biosynthetic process"/>
    <property type="evidence" value="ECO:0007669"/>
    <property type="project" value="TreeGrafter"/>
</dbReference>
<dbReference type="Gene3D" id="3.30.450.20">
    <property type="entry name" value="PAS domain"/>
    <property type="match status" value="1"/>
</dbReference>
<keyword evidence="5 6" id="KW-0472">Membrane</keyword>
<organism evidence="9 10">
    <name type="scientific">Paramagnetospirillum kuznetsovii</name>
    <dbReference type="NCBI Taxonomy" id="2053833"/>
    <lineage>
        <taxon>Bacteria</taxon>
        <taxon>Pseudomonadati</taxon>
        <taxon>Pseudomonadota</taxon>
        <taxon>Alphaproteobacteria</taxon>
        <taxon>Rhodospirillales</taxon>
        <taxon>Magnetospirillaceae</taxon>
        <taxon>Paramagnetospirillum</taxon>
    </lineage>
</organism>
<sequence>MHNKFKLHVGIALAFVLATIPLFTVVIGYLYINNTRLALETASQSMEQASIDVAESFNTLLAPVSRIVDASAVVAKLDHSGLRRVDGLRLFYDQIEKLPYMFSFFIGFESDGGFYQVVRRAKEQKSIGADEIPWPEGSHYALRLLDASSGRRANSYIFLAGWGDITGLDRRHMAYDPRQRSWYKSAAKSDDVIISNVYFLSSARRPGFAVSRRVSSDSGLLIGVVGVDVTLDSIGTFLDRKRIGENGRAVLIDAEGRQIARSGVLGDDMSEALVAAESSEDPVIAQAVRTRKERGTDHFTMADREGRRFMVSFRPFNPTSGAYWQVGIIAEEDNFTGPIRETTLRIVAVGLLMLALALIAIFLLARRLTISLRRISDEAARIRDFDLSSKFVMSSRIDEVQNLGDTIANMKTSLRNFSVYVPKDLVRSIVASGQEATIGGERRPLTIMFSDIEDFTKRSEALLPEDVLGELSLYFQAMSDAIQCHHGIIDKFIGDSVMAIWNAPREDAHHAVNACRAILACQNACERLNAEHQNGKLLPLVTRFGLHGGEVMVGNSGAAERMQYTVLGAAVNLASRIESLNKVYGTKLLVSESVVAATRDSFLFRHVDLVSPAGTTQGIRLFELMAEQSERIDPILLARHADWEACQSLYFERRWDDAASAFKAYMAAHGDEKLAKLYVQRCETFTVSPPPPDWSGIQSFDSK</sequence>
<dbReference type="SUPFAM" id="SSF55073">
    <property type="entry name" value="Nucleotide cyclase"/>
    <property type="match status" value="1"/>
</dbReference>
<evidence type="ECO:0000259" key="7">
    <source>
        <dbReference type="PROSITE" id="PS50125"/>
    </source>
</evidence>
<reference evidence="9 10" key="1">
    <citation type="submission" date="2017-11" db="EMBL/GenBank/DDBJ databases">
        <title>Draft genome sequence of magnetotactic bacterium Magnetospirillum kuznetsovii LBB-42.</title>
        <authorList>
            <person name="Grouzdev D.S."/>
            <person name="Rysina M.S."/>
            <person name="Baslerov R.V."/>
            <person name="Koziaeva V."/>
        </authorList>
    </citation>
    <scope>NUCLEOTIDE SEQUENCE [LARGE SCALE GENOMIC DNA]</scope>
    <source>
        <strain evidence="9 10">LBB-42</strain>
    </source>
</reference>
<comment type="subcellular location">
    <subcellularLocation>
        <location evidence="1">Cell membrane</location>
        <topology evidence="1">Multi-pass membrane protein</topology>
    </subcellularLocation>
</comment>
<dbReference type="CDD" id="cd18774">
    <property type="entry name" value="PDC2_HK_sensor"/>
    <property type="match status" value="1"/>
</dbReference>
<feature type="transmembrane region" description="Helical" evidence="6">
    <location>
        <begin position="7"/>
        <end position="32"/>
    </location>
</feature>
<evidence type="ECO:0000256" key="4">
    <source>
        <dbReference type="ARBA" id="ARBA00022989"/>
    </source>
</evidence>
<comment type="caution">
    <text evidence="9">The sequence shown here is derived from an EMBL/GenBank/DDBJ whole genome shotgun (WGS) entry which is preliminary data.</text>
</comment>
<gene>
    <name evidence="9" type="ORF">CU669_11575</name>
</gene>
<accession>A0A364NYD7</accession>
<dbReference type="PANTHER" id="PTHR43081:SF1">
    <property type="entry name" value="ADENYLATE CYCLASE, TERMINAL-DIFFERENTIATION SPECIFIC"/>
    <property type="match status" value="1"/>
</dbReference>
<dbReference type="Gene3D" id="3.30.70.1230">
    <property type="entry name" value="Nucleotide cyclase"/>
    <property type="match status" value="1"/>
</dbReference>
<dbReference type="Pfam" id="PF02743">
    <property type="entry name" value="dCache_1"/>
    <property type="match status" value="1"/>
</dbReference>
<feature type="domain" description="Guanylate cyclase" evidence="7">
    <location>
        <begin position="446"/>
        <end position="578"/>
    </location>
</feature>
<evidence type="ECO:0000256" key="3">
    <source>
        <dbReference type="ARBA" id="ARBA00022692"/>
    </source>
</evidence>
<dbReference type="InterPro" id="IPR001054">
    <property type="entry name" value="A/G_cyclase"/>
</dbReference>
<dbReference type="EMBL" id="PGTO01000007">
    <property type="protein sequence ID" value="RAU21927.1"/>
    <property type="molecule type" value="Genomic_DNA"/>
</dbReference>
<protein>
    <submittedName>
        <fullName evidence="9">Adenylate/guanylate cyclase domain-containing protein</fullName>
    </submittedName>
</protein>
<keyword evidence="10" id="KW-1185">Reference proteome</keyword>
<dbReference type="Gene3D" id="6.10.340.10">
    <property type="match status" value="1"/>
</dbReference>
<dbReference type="SMART" id="SM00044">
    <property type="entry name" value="CYCc"/>
    <property type="match status" value="1"/>
</dbReference>
<dbReference type="OrthoDB" id="9762462at2"/>
<dbReference type="InterPro" id="IPR033479">
    <property type="entry name" value="dCache_1"/>
</dbReference>
<dbReference type="PROSITE" id="PS50885">
    <property type="entry name" value="HAMP"/>
    <property type="match status" value="1"/>
</dbReference>
<keyword evidence="3 6" id="KW-0812">Transmembrane</keyword>
<proteinExistence type="predicted"/>
<dbReference type="AlphaFoldDB" id="A0A364NYD7"/>
<dbReference type="GO" id="GO:0004016">
    <property type="term" value="F:adenylate cyclase activity"/>
    <property type="evidence" value="ECO:0007669"/>
    <property type="project" value="UniProtKB-ARBA"/>
</dbReference>
<keyword evidence="4 6" id="KW-1133">Transmembrane helix</keyword>
<dbReference type="PANTHER" id="PTHR43081">
    <property type="entry name" value="ADENYLATE CYCLASE, TERMINAL-DIFFERENTIATION SPECIFIC-RELATED"/>
    <property type="match status" value="1"/>
</dbReference>
<feature type="domain" description="HAMP" evidence="8">
    <location>
        <begin position="366"/>
        <end position="419"/>
    </location>
</feature>
<dbReference type="CDD" id="cd07302">
    <property type="entry name" value="CHD"/>
    <property type="match status" value="1"/>
</dbReference>
<dbReference type="GO" id="GO:0005886">
    <property type="term" value="C:plasma membrane"/>
    <property type="evidence" value="ECO:0007669"/>
    <property type="project" value="UniProtKB-SubCell"/>
</dbReference>
<dbReference type="CDD" id="cd18773">
    <property type="entry name" value="PDC1_HK_sensor"/>
    <property type="match status" value="1"/>
</dbReference>
<feature type="transmembrane region" description="Helical" evidence="6">
    <location>
        <begin position="344"/>
        <end position="365"/>
    </location>
</feature>
<dbReference type="InterPro" id="IPR050697">
    <property type="entry name" value="Adenylyl/Guanylyl_Cyclase_3/4"/>
</dbReference>
<dbReference type="Proteomes" id="UP000251075">
    <property type="component" value="Unassembled WGS sequence"/>
</dbReference>
<dbReference type="GO" id="GO:0035556">
    <property type="term" value="P:intracellular signal transduction"/>
    <property type="evidence" value="ECO:0007669"/>
    <property type="project" value="InterPro"/>
</dbReference>